<dbReference type="Proteomes" id="UP000321790">
    <property type="component" value="Unassembled WGS sequence"/>
</dbReference>
<gene>
    <name evidence="1" type="ORF">FUA26_04160</name>
</gene>
<dbReference type="SUPFAM" id="SSF53756">
    <property type="entry name" value="UDP-Glycosyltransferase/glycogen phosphorylase"/>
    <property type="match status" value="1"/>
</dbReference>
<evidence type="ECO:0000313" key="2">
    <source>
        <dbReference type="Proteomes" id="UP000321790"/>
    </source>
</evidence>
<dbReference type="OrthoDB" id="863394at2"/>
<accession>A0A5C7AW08</accession>
<name>A0A5C7AW08_9FLAO</name>
<keyword evidence="2" id="KW-1185">Reference proteome</keyword>
<comment type="caution">
    <text evidence="1">The sequence shown here is derived from an EMBL/GenBank/DDBJ whole genome shotgun (WGS) entry which is preliminary data.</text>
</comment>
<reference evidence="2" key="1">
    <citation type="submission" date="2019-08" db="EMBL/GenBank/DDBJ databases">
        <title>Seonamhaeicola sediminis sp. nov., isolated from marine sediment.</title>
        <authorList>
            <person name="Cao W.R."/>
        </authorList>
    </citation>
    <scope>NUCLEOTIDE SEQUENCE [LARGE SCALE GENOMIC DNA]</scope>
    <source>
        <strain evidence="2">Gy8</strain>
    </source>
</reference>
<dbReference type="Gene3D" id="3.40.50.12580">
    <property type="match status" value="1"/>
</dbReference>
<organism evidence="1 2">
    <name type="scientific">Seonamhaeicola algicola</name>
    <dbReference type="NCBI Taxonomy" id="1719036"/>
    <lineage>
        <taxon>Bacteria</taxon>
        <taxon>Pseudomonadati</taxon>
        <taxon>Bacteroidota</taxon>
        <taxon>Flavobacteriia</taxon>
        <taxon>Flavobacteriales</taxon>
        <taxon>Flavobacteriaceae</taxon>
    </lineage>
</organism>
<sequence length="416" mass="48594">MKYKSKRFLHVWEDILQIWFSGYLEIVSRERREQISPISIKDKCIVIFKEFIKEFIKLFIKNRIPKNKIWCFSISSNNYESLKSIKANLDDSIFVHPFSFNDRHQNSYPINFSRKFLYSLWFPFNFLIFYFQSKSGSNGLYDLFFKANGIYSESLRLIKKSKPKAIIFANDHEIIPRGLLLAAKNLNVPIIYIQHASVSNYFPVLDFDYALLEGKDAKDKYLNIGNTSTCIYLVGMPKFDKYLERVNRNTLVKVIGIAYNAMDNLELIKRTVIVLQNYFPDIELIVRAHPSDKRSLNLDSVKKSIPQKESVFDFLSRIDLLIAAESSIHLEAIMLNVYSISYSFSNSKFLDYYGFVKNNLVKHYLNLDDIIEEINSIGNNKPNVQKKAEYYNAALNSDFYGKSSEKIRDIIKSKIL</sequence>
<dbReference type="AlphaFoldDB" id="A0A5C7AW08"/>
<evidence type="ECO:0000313" key="1">
    <source>
        <dbReference type="EMBL" id="TXE12996.1"/>
    </source>
</evidence>
<dbReference type="RefSeq" id="WP_147131961.1">
    <property type="nucleotide sequence ID" value="NZ_VOSC01000012.1"/>
</dbReference>
<proteinExistence type="predicted"/>
<protein>
    <recommendedName>
        <fullName evidence="3">UDP-N-acetyl glucosamine 2-epimerase</fullName>
    </recommendedName>
</protein>
<dbReference type="EMBL" id="VOSC01000012">
    <property type="protein sequence ID" value="TXE12996.1"/>
    <property type="molecule type" value="Genomic_DNA"/>
</dbReference>
<evidence type="ECO:0008006" key="3">
    <source>
        <dbReference type="Google" id="ProtNLM"/>
    </source>
</evidence>
<dbReference type="InterPro" id="IPR043148">
    <property type="entry name" value="TagF_C"/>
</dbReference>